<feature type="compositionally biased region" description="Basic and acidic residues" evidence="7">
    <location>
        <begin position="745"/>
        <end position="762"/>
    </location>
</feature>
<feature type="region of interest" description="Disordered" evidence="7">
    <location>
        <begin position="1131"/>
        <end position="1191"/>
    </location>
</feature>
<feature type="region of interest" description="Disordered" evidence="7">
    <location>
        <begin position="1000"/>
        <end position="1116"/>
    </location>
</feature>
<feature type="compositionally biased region" description="Basic and acidic residues" evidence="7">
    <location>
        <begin position="1937"/>
        <end position="1956"/>
    </location>
</feature>
<feature type="region of interest" description="Disordered" evidence="7">
    <location>
        <begin position="1757"/>
        <end position="1783"/>
    </location>
</feature>
<feature type="region of interest" description="Disordered" evidence="7">
    <location>
        <begin position="1795"/>
        <end position="1868"/>
    </location>
</feature>
<feature type="compositionally biased region" description="Basic and acidic residues" evidence="7">
    <location>
        <begin position="1013"/>
        <end position="1022"/>
    </location>
</feature>
<dbReference type="PROSITE" id="PS50847">
    <property type="entry name" value="GRAM_POS_ANCHORING"/>
    <property type="match status" value="1"/>
</dbReference>
<feature type="compositionally biased region" description="Acidic residues" evidence="7">
    <location>
        <begin position="1023"/>
        <end position="1038"/>
    </location>
</feature>
<feature type="domain" description="Gram-positive cocci surface proteins LPxTG" evidence="8">
    <location>
        <begin position="1999"/>
        <end position="2032"/>
    </location>
</feature>
<keyword evidence="4" id="KW-0732">Signal</keyword>
<feature type="compositionally biased region" description="Polar residues" evidence="7">
    <location>
        <begin position="1085"/>
        <end position="1108"/>
    </location>
</feature>
<feature type="region of interest" description="Disordered" evidence="7">
    <location>
        <begin position="1623"/>
        <end position="1649"/>
    </location>
</feature>
<feature type="compositionally biased region" description="Basic and acidic residues" evidence="7">
    <location>
        <begin position="1535"/>
        <end position="1554"/>
    </location>
</feature>
<feature type="compositionally biased region" description="Polar residues" evidence="7">
    <location>
        <begin position="1050"/>
        <end position="1066"/>
    </location>
</feature>
<organism evidence="9 10">
    <name type="scientific">Streptococcus azizii</name>
    <dbReference type="NCBI Taxonomy" id="1579424"/>
    <lineage>
        <taxon>Bacteria</taxon>
        <taxon>Bacillati</taxon>
        <taxon>Bacillota</taxon>
        <taxon>Bacilli</taxon>
        <taxon>Lactobacillales</taxon>
        <taxon>Streptococcaceae</taxon>
        <taxon>Streptococcus</taxon>
    </lineage>
</organism>
<evidence type="ECO:0000256" key="6">
    <source>
        <dbReference type="ARBA" id="ARBA00023088"/>
    </source>
</evidence>
<feature type="compositionally biased region" description="Acidic residues" evidence="7">
    <location>
        <begin position="1415"/>
        <end position="1433"/>
    </location>
</feature>
<feature type="compositionally biased region" description="Basic and acidic residues" evidence="7">
    <location>
        <begin position="1300"/>
        <end position="1313"/>
    </location>
</feature>
<comment type="caution">
    <text evidence="9">The sequence shown here is derived from an EMBL/GenBank/DDBJ whole genome shotgun (WGS) entry which is preliminary data.</text>
</comment>
<dbReference type="Gene3D" id="2.60.40.10">
    <property type="entry name" value="Immunoglobulins"/>
    <property type="match status" value="7"/>
</dbReference>
<evidence type="ECO:0000256" key="1">
    <source>
        <dbReference type="ARBA" id="ARBA00004613"/>
    </source>
</evidence>
<reference evidence="9 10" key="1">
    <citation type="submission" date="2016-12" db="EMBL/GenBank/DDBJ databases">
        <authorList>
            <person name="Gulvik C.A."/>
        </authorList>
    </citation>
    <scope>NUCLEOTIDE SEQUENCE [LARGE SCALE GENOMIC DNA]</scope>
    <source>
        <strain evidence="9 10">12-5291</strain>
    </source>
</reference>
<feature type="compositionally biased region" description="Acidic residues" evidence="7">
    <location>
        <begin position="1817"/>
        <end position="1835"/>
    </location>
</feature>
<feature type="compositionally biased region" description="Polar residues" evidence="7">
    <location>
        <begin position="122"/>
        <end position="131"/>
    </location>
</feature>
<dbReference type="InterPro" id="IPR028974">
    <property type="entry name" value="TSP_type-3_rpt"/>
</dbReference>
<keyword evidence="6" id="KW-0572">Peptidoglycan-anchor</keyword>
<dbReference type="Pfam" id="PF00746">
    <property type="entry name" value="Gram_pos_anchor"/>
    <property type="match status" value="1"/>
</dbReference>
<feature type="region of interest" description="Disordered" evidence="7">
    <location>
        <begin position="1274"/>
        <end position="1332"/>
    </location>
</feature>
<feature type="compositionally biased region" description="Polar residues" evidence="7">
    <location>
        <begin position="825"/>
        <end position="848"/>
    </location>
</feature>
<dbReference type="Pfam" id="PF18957">
    <property type="entry name" value="RibLong"/>
    <property type="match status" value="1"/>
</dbReference>
<feature type="compositionally biased region" description="Basic and acidic residues" evidence="7">
    <location>
        <begin position="1669"/>
        <end position="1682"/>
    </location>
</feature>
<feature type="compositionally biased region" description="Acidic residues" evidence="7">
    <location>
        <begin position="893"/>
        <end position="908"/>
    </location>
</feature>
<dbReference type="InterPro" id="IPR015919">
    <property type="entry name" value="Cadherin-like_sf"/>
</dbReference>
<feature type="region of interest" description="Disordered" evidence="7">
    <location>
        <begin position="1489"/>
        <end position="1515"/>
    </location>
</feature>
<dbReference type="Pfam" id="PF05345">
    <property type="entry name" value="He_PIG"/>
    <property type="match status" value="7"/>
</dbReference>
<feature type="compositionally biased region" description="Basic and acidic residues" evidence="7">
    <location>
        <begin position="1568"/>
        <end position="1581"/>
    </location>
</feature>
<feature type="compositionally biased region" description="Polar residues" evidence="7">
    <location>
        <begin position="70"/>
        <end position="80"/>
    </location>
</feature>
<feature type="region of interest" description="Disordered" evidence="7">
    <location>
        <begin position="1220"/>
        <end position="1248"/>
    </location>
</feature>
<dbReference type="Pfam" id="PF01468">
    <property type="entry name" value="GA"/>
    <property type="match status" value="1"/>
</dbReference>
<dbReference type="NCBIfam" id="TIGR01167">
    <property type="entry name" value="LPXTG_anchor"/>
    <property type="match status" value="1"/>
</dbReference>
<feature type="compositionally biased region" description="Acidic residues" evidence="7">
    <location>
        <begin position="1281"/>
        <end position="1299"/>
    </location>
</feature>
<feature type="compositionally biased region" description="Polar residues" evidence="7">
    <location>
        <begin position="790"/>
        <end position="806"/>
    </location>
</feature>
<dbReference type="InterPro" id="IPR059100">
    <property type="entry name" value="TSP3_bac"/>
</dbReference>
<evidence type="ECO:0000256" key="3">
    <source>
        <dbReference type="ARBA" id="ARBA00022525"/>
    </source>
</evidence>
<evidence type="ECO:0000256" key="5">
    <source>
        <dbReference type="ARBA" id="ARBA00022837"/>
    </source>
</evidence>
<dbReference type="EMBL" id="MSPT01000005">
    <property type="protein sequence ID" value="ONK28387.1"/>
    <property type="molecule type" value="Genomic_DNA"/>
</dbReference>
<feature type="compositionally biased region" description="Basic and acidic residues" evidence="7">
    <location>
        <begin position="1803"/>
        <end position="1816"/>
    </location>
</feature>
<dbReference type="GO" id="GO:0016020">
    <property type="term" value="C:membrane"/>
    <property type="evidence" value="ECO:0007669"/>
    <property type="project" value="InterPro"/>
</dbReference>
<feature type="compositionally biased region" description="Basic and acidic residues" evidence="7">
    <location>
        <begin position="1836"/>
        <end position="1849"/>
    </location>
</feature>
<feature type="compositionally biased region" description="Basic and acidic residues" evidence="7">
    <location>
        <begin position="1971"/>
        <end position="1983"/>
    </location>
</feature>
<feature type="compositionally biased region" description="Acidic residues" evidence="7">
    <location>
        <begin position="1555"/>
        <end position="1567"/>
    </location>
</feature>
<evidence type="ECO:0000256" key="7">
    <source>
        <dbReference type="SAM" id="MobiDB-lite"/>
    </source>
</evidence>
<gene>
    <name evidence="9" type="ORF">BVE86_03305</name>
</gene>
<dbReference type="SUPFAM" id="SSF103647">
    <property type="entry name" value="TSP type-3 repeat"/>
    <property type="match status" value="1"/>
</dbReference>
<dbReference type="GO" id="GO:0005509">
    <property type="term" value="F:calcium ion binding"/>
    <property type="evidence" value="ECO:0007669"/>
    <property type="project" value="InterPro"/>
</dbReference>
<feature type="region of interest" description="Disordered" evidence="7">
    <location>
        <begin position="696"/>
        <end position="716"/>
    </location>
</feature>
<protein>
    <recommendedName>
        <fullName evidence="8">Gram-positive cocci surface proteins LPxTG domain-containing protein</fullName>
    </recommendedName>
</protein>
<feature type="compositionally biased region" description="Acidic residues" evidence="7">
    <location>
        <begin position="1957"/>
        <end position="1970"/>
    </location>
</feature>
<evidence type="ECO:0000256" key="4">
    <source>
        <dbReference type="ARBA" id="ARBA00022729"/>
    </source>
</evidence>
<feature type="compositionally biased region" description="Basic and acidic residues" evidence="7">
    <location>
        <begin position="1434"/>
        <end position="1447"/>
    </location>
</feature>
<dbReference type="Pfam" id="PF18884">
    <property type="entry name" value="TSP3_bac"/>
    <property type="match status" value="10"/>
</dbReference>
<evidence type="ECO:0000259" key="8">
    <source>
        <dbReference type="PROSITE" id="PS50847"/>
    </source>
</evidence>
<keyword evidence="2" id="KW-0134">Cell wall</keyword>
<feature type="region of interest" description="Disordered" evidence="7">
    <location>
        <begin position="62"/>
        <end position="138"/>
    </location>
</feature>
<sequence>MENHKRRKFDWYGLSQRFSIRTYHFGAASVLLGTAMTLLLTPAPAAANEVATNAGVLTAEVVNTEEGKSTDSGTATSTSERVVAEEHTATTTSPSTTDLGADKERVSETSPASTEVEKVTAENETPAATGQTDKEKALEEHRAKVINHIKALQYITEEEREEFLKQVEAATVFGEIAEVQSKANVADVRGRRNSTAPTTTTASTAFRAMGESDTSKTKNYTFQDAMTVFPDLSKAGGNTIDFQIAYYLAGANSGNNWKFRLQLDEAIASKVTTITVKPVGGSNDVTLTRVGDTNIFESNFIRANGGIFGGAELGTQTTTGRITLSEPIQSIVGNPDTPEFMAYRTYVFDSGENAVIATSATSGVFRVRENQTPSPISTDTAKLNSLQKITTSASVKYIPDYGQYGAIVFDQVMLKNGTLALALQSALKNTTYNVDIDPALLEYIDTAELHIAEYSFIAGLDEKVKSDNYRARTTFDQNGRASFTIGNDAVSLGNSTNKKSYVNVNGAQNPAYVRTVLTFKKPVNNLMTGSEEGYPVFKVPAESDILPITGYFTSGSGVLPTTLGNSGLLATDVGIPDKDIYDPETEVINKPFGEATTNDDLTKAVKKIPAASRVTPKAGATVPDGNTAGTFEVPVVVTYPDGSSEEVTVTVIVAEPTAKPSIGAIENKTVNEKQPIEAIDVPVENKPANGTVEVNGLPGGLTYDPATGKVTGTPTVTDWTNTEESREFTVTVVVKDSAGTPVAEKDFIITVQRDTDGDRDPDVTDPDDDNDGFTDEEEKTAGTDPKDPNSKPTGLSVTTSPATVSEKTPVPENTKVVTPNKDGSAITSTPTNGLSVDENGNLTGTPTVTDWGKEEEERVVNIPVTVTNGNERKEITVPVTIQRDTDGDKDPDVTDPDDDNDGFTDEEEKTAGTDPKDPNSKPTGLSVTTSPATVSEKTPVPANTKVVTPNKDGSAITSTPTNGLSVDENGNLTGTPTVTDWGKEEEERVVNIPVTVTNGNERKEITVPVTIQRDTDGDKDPDVTDPDDDNDGFTDEEEKTAGTDPKDPNSKPTGLSVTTSPATVSEKTPVPANTKVVTPNKDGSAITSTPTNGLSVDENGNLTGTPTVTDWGKEEEERVVNIPVTVTNGNERKEITVPVTIQRDTDGDGIPDLTDPDDDNDGFTDEEEKTAGTDPKDPNSKPTATIGDMGDKTVIEKQPIAPIEVPVTNVPNNGTVEVTGLPGGLTYDPATGTITGTPTVDNWGPTEEERDFPVKVVIKDGNGNPIAEKEIIIKVQRDTDGDQDPDVTDPDDDNDGYTDDQEKTAGTDPKDPNSKPTATIGDMGDKTVIEKQPIAPIEVPVTNIPTGGTVEVTGLPGGLTYDPATGTITGTPTVDNWGPTEEERDFPVKVVIKDGNGTPIAEKEIIIKVQRDTDGDQDPDVTDPDDDNDDYTDDQEKTAGTDPKDPNSKPTATIGDMGDKTVIEKQPIAPIEVPVTNVPNKGTVEVTGLPGGLTYDPATGTITGTPTVDNWGPTEEERDFPVKVVIKDGNGTPIAEKEITIKVQRDTDGDRDPDVTDPDDDNDGYTDDQEKTAGTDPKDPNSKPTATIGDMGDKTVIEKQPIAPIEVPVTNIPTGGTVEVTGLPGGLTYDPATGTITGTPTVDNWGPTEEERDFPVKVVIKDGNGNPIAEKEITIKVQRDTDGDQDPDVTDPDDDNDDYTDDQEKTAGTDPKDPNSKPTATIGDMGDKTVIEKQPIAPIEVPVTNIPTGGTVEVTGLPGGLTYDPATGTITGTPTVDNWGPTEEERDFPVKVVIKDGNGNPIAEKEITIKVQRDTDGDQDPDVTDPDDDNDDYTDDQEKTAGTDPKDPNSKPTATIGDMGDKTVIEKQPIAPIEVPVTNIPTGGTVEVTGLPGGLTYDPATGTITGTPTVDNWGPTEEERDFPVKVVIKDGNGNPIAEKEITIKVQRDTDGDKDPDVTDPDDDNDSFTDEEEKKAGTDSKDPNSKPVAPTVKSAATAVLPKTGTDTSNVGAYGLVALGVAGLLALGKKKEEE</sequence>
<keyword evidence="3" id="KW-0964">Secreted</keyword>
<feature type="region of interest" description="Disordered" evidence="7">
    <location>
        <begin position="1355"/>
        <end position="1382"/>
    </location>
</feature>
<proteinExistence type="predicted"/>
<feature type="compositionally biased region" description="Basic and acidic residues" evidence="7">
    <location>
        <begin position="1039"/>
        <end position="1049"/>
    </location>
</feature>
<name>A0AB36JQF1_9STRE</name>
<feature type="compositionally biased region" description="Acidic residues" evidence="7">
    <location>
        <begin position="1154"/>
        <end position="1168"/>
    </location>
</feature>
<feature type="region of interest" description="Disordered" evidence="7">
    <location>
        <begin position="1535"/>
        <end position="1593"/>
    </location>
</feature>
<feature type="region of interest" description="Disordered" evidence="7">
    <location>
        <begin position="1891"/>
        <end position="2010"/>
    </location>
</feature>
<feature type="region of interest" description="Disordered" evidence="7">
    <location>
        <begin position="1669"/>
        <end position="1734"/>
    </location>
</feature>
<keyword evidence="5" id="KW-0106">Calcium</keyword>
<feature type="compositionally biased region" description="Polar residues" evidence="7">
    <location>
        <begin position="920"/>
        <end position="936"/>
    </location>
</feature>
<dbReference type="InterPro" id="IPR013783">
    <property type="entry name" value="Ig-like_fold"/>
</dbReference>
<evidence type="ECO:0000313" key="10">
    <source>
        <dbReference type="Proteomes" id="UP000188600"/>
    </source>
</evidence>
<dbReference type="SUPFAM" id="SSF49313">
    <property type="entry name" value="Cadherin-like"/>
    <property type="match status" value="7"/>
</dbReference>
<feature type="compositionally biased region" description="Basic and acidic residues" evidence="7">
    <location>
        <begin position="909"/>
        <end position="919"/>
    </location>
</feature>
<feature type="compositionally biased region" description="Basic and acidic residues" evidence="7">
    <location>
        <begin position="779"/>
        <end position="789"/>
    </location>
</feature>
<feature type="compositionally biased region" description="Basic and acidic residues" evidence="7">
    <location>
        <begin position="1169"/>
        <end position="1179"/>
    </location>
</feature>
<feature type="region of interest" description="Disordered" evidence="7">
    <location>
        <begin position="1408"/>
        <end position="1460"/>
    </location>
</feature>
<feature type="compositionally biased region" description="Basic and acidic residues" evidence="7">
    <location>
        <begin position="883"/>
        <end position="892"/>
    </location>
</feature>
<accession>A0AB36JQF1</accession>
<dbReference type="Proteomes" id="UP000188600">
    <property type="component" value="Unassembled WGS sequence"/>
</dbReference>
<feature type="region of interest" description="Disordered" evidence="7">
    <location>
        <begin position="745"/>
        <end position="986"/>
    </location>
</feature>
<dbReference type="InterPro" id="IPR019931">
    <property type="entry name" value="LPXTG_anchor"/>
</dbReference>
<feature type="compositionally biased region" description="Polar residues" evidence="7">
    <location>
        <begin position="955"/>
        <end position="978"/>
    </location>
</feature>
<evidence type="ECO:0000256" key="2">
    <source>
        <dbReference type="ARBA" id="ARBA00022512"/>
    </source>
</evidence>
<dbReference type="InterPro" id="IPR002988">
    <property type="entry name" value="GA_module"/>
</dbReference>
<feature type="compositionally biased region" description="Acidic residues" evidence="7">
    <location>
        <begin position="763"/>
        <end position="778"/>
    </location>
</feature>
<dbReference type="RefSeq" id="WP_077063919.1">
    <property type="nucleotide sequence ID" value="NZ_MSPT01000005.1"/>
</dbReference>
<dbReference type="InterPro" id="IPR044055">
    <property type="entry name" value="RibLong"/>
</dbReference>
<feature type="compositionally biased region" description="Basic and acidic residues" evidence="7">
    <location>
        <begin position="1702"/>
        <end position="1715"/>
    </location>
</feature>
<feature type="compositionally biased region" description="Acidic residues" evidence="7">
    <location>
        <begin position="1683"/>
        <end position="1701"/>
    </location>
</feature>
<evidence type="ECO:0000313" key="9">
    <source>
        <dbReference type="EMBL" id="ONK28387.1"/>
    </source>
</evidence>
<comment type="subcellular location">
    <subcellularLocation>
        <location evidence="1">Secreted</location>
    </subcellularLocation>
</comment>